<name>A0AA89BEK9_9ASTE</name>
<dbReference type="PANTHER" id="PTHR33528">
    <property type="entry name" value="OS07G0239500 PROTEIN"/>
    <property type="match status" value="1"/>
</dbReference>
<dbReference type="EMBL" id="JAVXUP010000223">
    <property type="protein sequence ID" value="KAK3033767.1"/>
    <property type="molecule type" value="Genomic_DNA"/>
</dbReference>
<comment type="caution">
    <text evidence="3">The sequence shown here is derived from an EMBL/GenBank/DDBJ whole genome shotgun (WGS) entry which is preliminary data.</text>
</comment>
<evidence type="ECO:0000313" key="3">
    <source>
        <dbReference type="EMBL" id="KAK3033767.1"/>
    </source>
</evidence>
<accession>A0AA89BEK9</accession>
<feature type="signal peptide" evidence="2">
    <location>
        <begin position="1"/>
        <end position="21"/>
    </location>
</feature>
<keyword evidence="4" id="KW-1185">Reference proteome</keyword>
<dbReference type="Proteomes" id="UP001188597">
    <property type="component" value="Unassembled WGS sequence"/>
</dbReference>
<dbReference type="InterPro" id="IPR027854">
    <property type="entry name" value="STMP1"/>
</dbReference>
<sequence>MIVIRSAFTFMLGAISGACIAQSYQVPNIRKHYKRGCVMAKRVEETYREPEKQNHIYNEEAASTRGGAREQPREVVLGAHMAEGGALGAGGCHIDGRTPRHHDLSTKHGDRTSLDEVGSAAPPLSIEAPRLLPHPPPYLSPLHESTPLLATALETDTIR</sequence>
<protein>
    <submittedName>
        <fullName evidence="3">Uncharacterized protein</fullName>
    </submittedName>
</protein>
<evidence type="ECO:0000256" key="2">
    <source>
        <dbReference type="SAM" id="SignalP"/>
    </source>
</evidence>
<evidence type="ECO:0000256" key="1">
    <source>
        <dbReference type="SAM" id="MobiDB-lite"/>
    </source>
</evidence>
<feature type="compositionally biased region" description="Basic and acidic residues" evidence="1">
    <location>
        <begin position="94"/>
        <end position="114"/>
    </location>
</feature>
<feature type="chain" id="PRO_5041662158" evidence="2">
    <location>
        <begin position="22"/>
        <end position="159"/>
    </location>
</feature>
<gene>
    <name evidence="3" type="ORF">RJ639_034209</name>
</gene>
<keyword evidence="2" id="KW-0732">Signal</keyword>
<proteinExistence type="predicted"/>
<dbReference type="AlphaFoldDB" id="A0AA89BEK9"/>
<dbReference type="PANTHER" id="PTHR33528:SF14">
    <property type="entry name" value="SOLUTE CARRIER FAMILY 35 MEMBER A4"/>
    <property type="match status" value="1"/>
</dbReference>
<reference evidence="3" key="1">
    <citation type="submission" date="2022-12" db="EMBL/GenBank/DDBJ databases">
        <title>Draft genome assemblies for two species of Escallonia (Escalloniales).</title>
        <authorList>
            <person name="Chanderbali A."/>
            <person name="Dervinis C."/>
            <person name="Anghel I."/>
            <person name="Soltis D."/>
            <person name="Soltis P."/>
            <person name="Zapata F."/>
        </authorList>
    </citation>
    <scope>NUCLEOTIDE SEQUENCE</scope>
    <source>
        <strain evidence="3">UCBG64.0493</strain>
        <tissue evidence="3">Leaf</tissue>
    </source>
</reference>
<evidence type="ECO:0000313" key="4">
    <source>
        <dbReference type="Proteomes" id="UP001188597"/>
    </source>
</evidence>
<dbReference type="Pfam" id="PF15054">
    <property type="entry name" value="DUF4535"/>
    <property type="match status" value="1"/>
</dbReference>
<feature type="region of interest" description="Disordered" evidence="1">
    <location>
        <begin position="91"/>
        <end position="119"/>
    </location>
</feature>
<organism evidence="3 4">
    <name type="scientific">Escallonia herrerae</name>
    <dbReference type="NCBI Taxonomy" id="1293975"/>
    <lineage>
        <taxon>Eukaryota</taxon>
        <taxon>Viridiplantae</taxon>
        <taxon>Streptophyta</taxon>
        <taxon>Embryophyta</taxon>
        <taxon>Tracheophyta</taxon>
        <taxon>Spermatophyta</taxon>
        <taxon>Magnoliopsida</taxon>
        <taxon>eudicotyledons</taxon>
        <taxon>Gunneridae</taxon>
        <taxon>Pentapetalae</taxon>
        <taxon>asterids</taxon>
        <taxon>campanulids</taxon>
        <taxon>Escalloniales</taxon>
        <taxon>Escalloniaceae</taxon>
        <taxon>Escallonia</taxon>
    </lineage>
</organism>
<dbReference type="PROSITE" id="PS51257">
    <property type="entry name" value="PROKAR_LIPOPROTEIN"/>
    <property type="match status" value="1"/>
</dbReference>